<protein>
    <submittedName>
        <fullName evidence="2">Uncharacterized protein</fullName>
    </submittedName>
</protein>
<feature type="region of interest" description="Disordered" evidence="1">
    <location>
        <begin position="158"/>
        <end position="185"/>
    </location>
</feature>
<feature type="region of interest" description="Disordered" evidence="1">
    <location>
        <begin position="242"/>
        <end position="270"/>
    </location>
</feature>
<sequence length="359" mass="40565">MSGSSETAVLKNLTHFTLSTLRSKGRDNDIEDILMSVIHGCPFLESLSLVIDLNERRISSQAARRRFLFLSATWPYLKSLQLVEIFEFLRGVVEIPTSMERFLGRHPSLEVLTFSPEEYLPSGISLMGLLSRLKCIETQYMPKKLKAQLQREESLRKAQNTLQASESLQIPAETSETATEGNNNISGCADVVPAEEDVPEFMFDFVVESDDEEEIGDDSGIDGDIASEGELELFIRTLQEAQNAAQDEERQKNTNRKHPRFYSGNSMRSQQRHAANRRQLEAEGKTTFITQFFQSSKMQTMQGTSLLPEEPDFEIIEMLENQQEVNEKTSQDLDVKEGMGKEVCESLGEALNDIQLPSH</sequence>
<reference evidence="2 3" key="1">
    <citation type="submission" date="2014-06" db="EMBL/GenBank/DDBJ databases">
        <title>Evolutionary Origins and Diversification of the Mycorrhizal Mutualists.</title>
        <authorList>
            <consortium name="DOE Joint Genome Institute"/>
            <consortium name="Mycorrhizal Genomics Consortium"/>
            <person name="Kohler A."/>
            <person name="Kuo A."/>
            <person name="Nagy L.G."/>
            <person name="Floudas D."/>
            <person name="Copeland A."/>
            <person name="Barry K.W."/>
            <person name="Cichocki N."/>
            <person name="Veneault-Fourrey C."/>
            <person name="LaButti K."/>
            <person name="Lindquist E.A."/>
            <person name="Lipzen A."/>
            <person name="Lundell T."/>
            <person name="Morin E."/>
            <person name="Murat C."/>
            <person name="Riley R."/>
            <person name="Ohm R."/>
            <person name="Sun H."/>
            <person name="Tunlid A."/>
            <person name="Henrissat B."/>
            <person name="Grigoriev I.V."/>
            <person name="Hibbett D.S."/>
            <person name="Martin F."/>
        </authorList>
    </citation>
    <scope>NUCLEOTIDE SEQUENCE [LARGE SCALE GENOMIC DNA]</scope>
    <source>
        <strain evidence="2 3">SS14</strain>
    </source>
</reference>
<keyword evidence="3" id="KW-1185">Reference proteome</keyword>
<name>A0A0C9TXA6_SPHS4</name>
<evidence type="ECO:0000313" key="3">
    <source>
        <dbReference type="Proteomes" id="UP000054279"/>
    </source>
</evidence>
<proteinExistence type="predicted"/>
<evidence type="ECO:0000256" key="1">
    <source>
        <dbReference type="SAM" id="MobiDB-lite"/>
    </source>
</evidence>
<organism evidence="2 3">
    <name type="scientific">Sphaerobolus stellatus (strain SS14)</name>
    <dbReference type="NCBI Taxonomy" id="990650"/>
    <lineage>
        <taxon>Eukaryota</taxon>
        <taxon>Fungi</taxon>
        <taxon>Dikarya</taxon>
        <taxon>Basidiomycota</taxon>
        <taxon>Agaricomycotina</taxon>
        <taxon>Agaricomycetes</taxon>
        <taxon>Phallomycetidae</taxon>
        <taxon>Geastrales</taxon>
        <taxon>Sphaerobolaceae</taxon>
        <taxon>Sphaerobolus</taxon>
    </lineage>
</organism>
<accession>A0A0C9TXA6</accession>
<dbReference type="Proteomes" id="UP000054279">
    <property type="component" value="Unassembled WGS sequence"/>
</dbReference>
<gene>
    <name evidence="2" type="ORF">M422DRAFT_262652</name>
</gene>
<dbReference type="HOGENOM" id="CLU_772000_0_0_1"/>
<evidence type="ECO:0000313" key="2">
    <source>
        <dbReference type="EMBL" id="KIJ35093.1"/>
    </source>
</evidence>
<dbReference type="AlphaFoldDB" id="A0A0C9TXA6"/>
<dbReference type="EMBL" id="KN837192">
    <property type="protein sequence ID" value="KIJ35093.1"/>
    <property type="molecule type" value="Genomic_DNA"/>
</dbReference>